<keyword evidence="2" id="KW-1185">Reference proteome</keyword>
<sequence length="741" mass="86889">MSSFFRPLFVFFSTVLIGITSYVSICAGGDWDWFESNSSFAPEAYVQDKSYEQLFYSINMFYGEDWYDNAHSNRFKESIIADWKKYLGKKLSEEQLNYYVLSDSSNVELSKISKAILKKENNKLAQKFDLKDAKLKQFFAFMNLAKSLETYSNNVASWNYNTDSLDPMQYMSVGQAKKVEDIYNLSNDPFLKNRYWFLTMKSYFYSQNRNEAITFFNKTQAKVERNELYYRGLSYIAGVLYKNKEYARSNFMYSVVFDNCPKLRTVATYSFHPQENKDFQQALAIANTNSQKAALWALYGYYGDEVEAIQQVYTLDPKNKHLDYLLTRALNIAENKMNTTEWKYAEYGSKAKIANDSLHSKLYQVVTKIANEKKSNSPHIWNIAAGYFEIIKANNAKATHYFSEAKKTIPNTKLAQEQLKLFEIFNTIASVKKIDQAAEIQLLPNLKWLFVFEKENSSDKLRTQFLINWSRNYVSSLYKKQGNEVMAELFLRDADYYLNPVRTEKMITHLNTNKYSDWHTFANSLYNIRIDDIYEFKAIKYAYNNQISQAIAEIQKSSFANVELLGNPFNGNIKDCNDCDHVAFQKTKYTKLSFLQKVKELQEITAKNGDTYIENILLGNAFYNLSYYGNARLFYDNNIINQYNTNYLNDTYKNVLMSNAETEKYYSKALLLAKNDEQKAKAIYLLTKIERNTFYLTPVYIPWEVDYVVFDGFKKLKQYSKTKYYQEVINECGYFRNIVQK</sequence>
<proteinExistence type="predicted"/>
<protein>
    <submittedName>
        <fullName evidence="1">Uncharacterized protein</fullName>
    </submittedName>
</protein>
<evidence type="ECO:0000313" key="1">
    <source>
        <dbReference type="EMBL" id="RXR17850.1"/>
    </source>
</evidence>
<dbReference type="Proteomes" id="UP000290283">
    <property type="component" value="Unassembled WGS sequence"/>
</dbReference>
<dbReference type="EMBL" id="SBKO01000004">
    <property type="protein sequence ID" value="RXR17850.1"/>
    <property type="molecule type" value="Genomic_DNA"/>
</dbReference>
<dbReference type="AlphaFoldDB" id="A0A4Q1K0W2"/>
<evidence type="ECO:0000313" key="2">
    <source>
        <dbReference type="Proteomes" id="UP000290283"/>
    </source>
</evidence>
<organism evidence="1 2">
    <name type="scientific">Flavobacterium amnicola</name>
    <dbReference type="NCBI Taxonomy" id="2506422"/>
    <lineage>
        <taxon>Bacteria</taxon>
        <taxon>Pseudomonadati</taxon>
        <taxon>Bacteroidota</taxon>
        <taxon>Flavobacteriia</taxon>
        <taxon>Flavobacteriales</taxon>
        <taxon>Flavobacteriaceae</taxon>
        <taxon>Flavobacterium</taxon>
    </lineage>
</organism>
<gene>
    <name evidence="1" type="ORF">EQG63_10225</name>
</gene>
<comment type="caution">
    <text evidence="1">The sequence shown here is derived from an EMBL/GenBank/DDBJ whole genome shotgun (WGS) entry which is preliminary data.</text>
</comment>
<dbReference type="OrthoDB" id="605297at2"/>
<name>A0A4Q1K0W2_9FLAO</name>
<accession>A0A4Q1K0W2</accession>
<reference evidence="2" key="1">
    <citation type="submission" date="2019-01" db="EMBL/GenBank/DDBJ databases">
        <title>Cytophagaceae bacterium strain CAR-16.</title>
        <authorList>
            <person name="Chen W.-M."/>
        </authorList>
    </citation>
    <scope>NUCLEOTIDE SEQUENCE [LARGE SCALE GENOMIC DNA]</scope>
    <source>
        <strain evidence="2">LLJ-11</strain>
    </source>
</reference>
<dbReference type="RefSeq" id="WP_129436273.1">
    <property type="nucleotide sequence ID" value="NZ_SBKO01000004.1"/>
</dbReference>